<reference evidence="1 2" key="1">
    <citation type="submission" date="2016-08" db="EMBL/GenBank/DDBJ databases">
        <authorList>
            <person name="Seilhamer J.J."/>
        </authorList>
    </citation>
    <scope>NUCLEOTIDE SEQUENCE [LARGE SCALE GENOMIC DNA]</scope>
    <source>
        <strain evidence="1 2">A37T2</strain>
    </source>
</reference>
<protein>
    <recommendedName>
        <fullName evidence="3">LTXXQ motif family protein</fullName>
    </recommendedName>
</protein>
<dbReference type="AlphaFoldDB" id="A0A1C4F095"/>
<accession>A0A1C4F095</accession>
<evidence type="ECO:0008006" key="3">
    <source>
        <dbReference type="Google" id="ProtNLM"/>
    </source>
</evidence>
<dbReference type="RefSeq" id="WP_089713535.1">
    <property type="nucleotide sequence ID" value="NZ_FMAR01000010.1"/>
</dbReference>
<dbReference type="STRING" id="1335309.GA0116948_110159"/>
<sequence length="133" mass="15249">MKYEKGKLIILFVLFVLLFNLCLINFCNAQVTGAAWRDKTPAQRAQFQTDMMRTKLGLDANQLSQAQAINLKYALTIAPILKENGSKLNKIQRIKSLQEQKDKELKQVFSAAQFQQYQTAEQQFIKKISDAHP</sequence>
<dbReference type="Proteomes" id="UP000242818">
    <property type="component" value="Unassembled WGS sequence"/>
</dbReference>
<proteinExistence type="predicted"/>
<gene>
    <name evidence="1" type="ORF">GA0116948_110159</name>
</gene>
<dbReference type="EMBL" id="FMAR01000010">
    <property type="protein sequence ID" value="SCC49095.1"/>
    <property type="molecule type" value="Genomic_DNA"/>
</dbReference>
<evidence type="ECO:0000313" key="1">
    <source>
        <dbReference type="EMBL" id="SCC49095.1"/>
    </source>
</evidence>
<organism evidence="1 2">
    <name type="scientific">Chitinophaga costaii</name>
    <dbReference type="NCBI Taxonomy" id="1335309"/>
    <lineage>
        <taxon>Bacteria</taxon>
        <taxon>Pseudomonadati</taxon>
        <taxon>Bacteroidota</taxon>
        <taxon>Chitinophagia</taxon>
        <taxon>Chitinophagales</taxon>
        <taxon>Chitinophagaceae</taxon>
        <taxon>Chitinophaga</taxon>
    </lineage>
</organism>
<name>A0A1C4F095_9BACT</name>
<keyword evidence="2" id="KW-1185">Reference proteome</keyword>
<dbReference type="OrthoDB" id="5569165at2"/>
<evidence type="ECO:0000313" key="2">
    <source>
        <dbReference type="Proteomes" id="UP000242818"/>
    </source>
</evidence>